<keyword evidence="3 6" id="KW-1133">Transmembrane helix</keyword>
<feature type="transmembrane region" description="Helical" evidence="6">
    <location>
        <begin position="52"/>
        <end position="70"/>
    </location>
</feature>
<dbReference type="InterPro" id="IPR051617">
    <property type="entry name" value="UNC-93-like_regulator"/>
</dbReference>
<evidence type="ECO:0000256" key="1">
    <source>
        <dbReference type="ARBA" id="ARBA00004141"/>
    </source>
</evidence>
<feature type="transmembrane region" description="Helical" evidence="6">
    <location>
        <begin position="12"/>
        <end position="32"/>
    </location>
</feature>
<keyword evidence="8" id="KW-1185">Reference proteome</keyword>
<evidence type="ECO:0000256" key="2">
    <source>
        <dbReference type="ARBA" id="ARBA00022692"/>
    </source>
</evidence>
<evidence type="ECO:0000256" key="6">
    <source>
        <dbReference type="SAM" id="Phobius"/>
    </source>
</evidence>
<comment type="caution">
    <text evidence="7">The sequence shown here is derived from an EMBL/GenBank/DDBJ whole genome shotgun (WGS) entry which is preliminary data.</text>
</comment>
<evidence type="ECO:0008006" key="9">
    <source>
        <dbReference type="Google" id="ProtNLM"/>
    </source>
</evidence>
<organism evidence="7 8">
    <name type="scientific">Hermanssonia centrifuga</name>
    <dbReference type="NCBI Taxonomy" id="98765"/>
    <lineage>
        <taxon>Eukaryota</taxon>
        <taxon>Fungi</taxon>
        <taxon>Dikarya</taxon>
        <taxon>Basidiomycota</taxon>
        <taxon>Agaricomycotina</taxon>
        <taxon>Agaricomycetes</taxon>
        <taxon>Polyporales</taxon>
        <taxon>Meruliaceae</taxon>
        <taxon>Hermanssonia</taxon>
    </lineage>
</organism>
<feature type="region of interest" description="Disordered" evidence="5">
    <location>
        <begin position="446"/>
        <end position="482"/>
    </location>
</feature>
<feature type="transmembrane region" description="Helical" evidence="6">
    <location>
        <begin position="341"/>
        <end position="360"/>
    </location>
</feature>
<feature type="transmembrane region" description="Helical" evidence="6">
    <location>
        <begin position="139"/>
        <end position="161"/>
    </location>
</feature>
<feature type="transmembrane region" description="Helical" evidence="6">
    <location>
        <begin position="77"/>
        <end position="95"/>
    </location>
</feature>
<keyword evidence="4 6" id="KW-0472">Membrane</keyword>
<protein>
    <recommendedName>
        <fullName evidence="9">MFS general substrate transporter</fullName>
    </recommendedName>
</protein>
<feature type="compositionally biased region" description="Basic and acidic residues" evidence="5">
    <location>
        <begin position="446"/>
        <end position="468"/>
    </location>
</feature>
<evidence type="ECO:0000256" key="3">
    <source>
        <dbReference type="ARBA" id="ARBA00022989"/>
    </source>
</evidence>
<evidence type="ECO:0000256" key="4">
    <source>
        <dbReference type="ARBA" id="ARBA00023136"/>
    </source>
</evidence>
<name>A0A4S4K664_9APHY</name>
<dbReference type="PANTHER" id="PTHR23294">
    <property type="entry name" value="ET TRANSLATION PRODUCT-RELATED"/>
    <property type="match status" value="1"/>
</dbReference>
<feature type="transmembrane region" description="Helical" evidence="6">
    <location>
        <begin position="265"/>
        <end position="282"/>
    </location>
</feature>
<comment type="subcellular location">
    <subcellularLocation>
        <location evidence="1">Membrane</location>
        <topology evidence="1">Multi-pass membrane protein</topology>
    </subcellularLocation>
</comment>
<dbReference type="EMBL" id="SGPJ01000722">
    <property type="protein sequence ID" value="THG93244.1"/>
    <property type="molecule type" value="Genomic_DNA"/>
</dbReference>
<dbReference type="PANTHER" id="PTHR23294:SF17">
    <property type="entry name" value="DUF895 DOMAIN MEMBRANE PROTEIN"/>
    <property type="match status" value="1"/>
</dbReference>
<proteinExistence type="predicted"/>
<dbReference type="InterPro" id="IPR036259">
    <property type="entry name" value="MFS_trans_sf"/>
</dbReference>
<gene>
    <name evidence="7" type="ORF">EW026_g7944</name>
</gene>
<feature type="transmembrane region" description="Helical" evidence="6">
    <location>
        <begin position="405"/>
        <end position="425"/>
    </location>
</feature>
<feature type="transmembrane region" description="Helical" evidence="6">
    <location>
        <begin position="227"/>
        <end position="245"/>
    </location>
</feature>
<dbReference type="Proteomes" id="UP000309038">
    <property type="component" value="Unassembled WGS sequence"/>
</dbReference>
<evidence type="ECO:0000313" key="7">
    <source>
        <dbReference type="EMBL" id="THG93244.1"/>
    </source>
</evidence>
<dbReference type="AlphaFoldDB" id="A0A4S4K664"/>
<keyword evidence="2 6" id="KW-0812">Transmembrane</keyword>
<evidence type="ECO:0000256" key="5">
    <source>
        <dbReference type="SAM" id="MobiDB-lite"/>
    </source>
</evidence>
<sequence>MVALPALYTTPMTQVVLVGITCFATVGMFSAVSNLGAGGTQDVALSDESQGVLYGLFALTGLISGGINNLLGPKITLFIGTLGYALYVGALWCLQTQGTRWFLVFAGAMLGITAALLWSAQGSIMMSYPLEKDKGKAFAVFWAIFQFGSFIGSVIALAINIRTGGLNSVSTSTYIAFLVIIFVGVASAFIILPPNRVVRADGTIVRLDTTTKVHEELVAMLRLMKDWRMLALFPMFFASNYFYAYQGSVNATVFDGPTRALNATLEGAGAIVGALFIGFFVLDNKYMSRRNRGYLGLAVVTSMIIIIWAVGLSWQVTFGRNYVTVHGRPINYHDSDYKGKGALFFFYYFGDACYQALAYWIMSALSNDPFTLARFAGLYKAIQSAGAAGSYGMDAVLHPLLNEHLASWSMMLVSFPLAFLVIRTIKETSYEEEKVVYVDDVATKEMEEAGSESEKEGEDGGKEKESVKSDVIPVPVAASLEA</sequence>
<reference evidence="7 8" key="1">
    <citation type="submission" date="2019-02" db="EMBL/GenBank/DDBJ databases">
        <title>Genome sequencing of the rare red list fungi Phlebia centrifuga.</title>
        <authorList>
            <person name="Buettner E."/>
            <person name="Kellner H."/>
        </authorList>
    </citation>
    <scope>NUCLEOTIDE SEQUENCE [LARGE SCALE GENOMIC DNA]</scope>
    <source>
        <strain evidence="7 8">DSM 108282</strain>
    </source>
</reference>
<feature type="transmembrane region" description="Helical" evidence="6">
    <location>
        <begin position="101"/>
        <end position="118"/>
    </location>
</feature>
<evidence type="ECO:0000313" key="8">
    <source>
        <dbReference type="Proteomes" id="UP000309038"/>
    </source>
</evidence>
<dbReference type="Gene3D" id="1.20.1250.20">
    <property type="entry name" value="MFS general substrate transporter like domains"/>
    <property type="match status" value="1"/>
</dbReference>
<dbReference type="InterPro" id="IPR010291">
    <property type="entry name" value="Ion_channel_UNC-93"/>
</dbReference>
<dbReference type="Pfam" id="PF05978">
    <property type="entry name" value="UNC-93"/>
    <property type="match status" value="1"/>
</dbReference>
<dbReference type="SUPFAM" id="SSF103473">
    <property type="entry name" value="MFS general substrate transporter"/>
    <property type="match status" value="1"/>
</dbReference>
<feature type="transmembrane region" description="Helical" evidence="6">
    <location>
        <begin position="173"/>
        <end position="192"/>
    </location>
</feature>
<accession>A0A4S4K664</accession>
<feature type="transmembrane region" description="Helical" evidence="6">
    <location>
        <begin position="294"/>
        <end position="314"/>
    </location>
</feature>
<dbReference type="GO" id="GO:0016020">
    <property type="term" value="C:membrane"/>
    <property type="evidence" value="ECO:0007669"/>
    <property type="project" value="UniProtKB-SubCell"/>
</dbReference>